<dbReference type="GO" id="GO:0003824">
    <property type="term" value="F:catalytic activity"/>
    <property type="evidence" value="ECO:0007669"/>
    <property type="project" value="InterPro"/>
</dbReference>
<keyword evidence="3" id="KW-1185">Reference proteome</keyword>
<evidence type="ECO:0000256" key="1">
    <source>
        <dbReference type="ARBA" id="ARBA00008383"/>
    </source>
</evidence>
<dbReference type="PANTHER" id="PTHR48229:SF2">
    <property type="entry name" value="CAIB_BAIF FAMILY PROTEIN"/>
    <property type="match status" value="1"/>
</dbReference>
<gene>
    <name evidence="2" type="ORF">TWF694_000816</name>
</gene>
<organism evidence="2 3">
    <name type="scientific">Orbilia ellipsospora</name>
    <dbReference type="NCBI Taxonomy" id="2528407"/>
    <lineage>
        <taxon>Eukaryota</taxon>
        <taxon>Fungi</taxon>
        <taxon>Dikarya</taxon>
        <taxon>Ascomycota</taxon>
        <taxon>Pezizomycotina</taxon>
        <taxon>Orbiliomycetes</taxon>
        <taxon>Orbiliales</taxon>
        <taxon>Orbiliaceae</taxon>
        <taxon>Orbilia</taxon>
    </lineage>
</organism>
<dbReference type="Pfam" id="PF02515">
    <property type="entry name" value="CoA_transf_3"/>
    <property type="match status" value="1"/>
</dbReference>
<sequence>MSTSTRENYSVPQEAWEVLQRGILENPLLGNIPTELKSLTKNLHFEGSDKPSIPINWRFAESITALKGLEALMLNLLITRKYNSQPVDVTINTDHAALFILSPVVAQIIKDGKPVPLLSYSEKPADVDRLFPDEDKHRAGPSPHRGRATNIYETKDGRFYHCHGGMNPEPTLTALGLPLEGEPDDTMADPDGTALNRFKTAASKFDANTLDEVINEKYRQAGTICYTSEEYFNTPHGQANSKVGLYEIFKHEKSSQPASWWKDDASYPSSAKRPLAGLKVVDLARVIASPAITRALAEMGASVMRVTSPQVTDFSLFHHDLNWGKWNCHLHLKNEEDKEKLRELIRDADVVVDGYRPGVMERLGFGREAIFELVKDRGYGIIHVQENCYGWYGPWSHRSGWQQISDACCGVSMGYGKALGHNEPVTPIFPNSDYCTGVCGSIAVLQALMDRAEKGGSYAVDVALNYYSQWLVKSCGEYPKGVWEEVWGRHGNHSYRHYEPMMISLPATIGLLLQVDREILFQPKFFEARRAENLGETFAVVKPIAQFKDNAVELKYNVGTRGNGTDKAVWPKDLTVQVVTGEN</sequence>
<accession>A0AAV9XPP9</accession>
<dbReference type="AlphaFoldDB" id="A0AAV9XPP9"/>
<dbReference type="Proteomes" id="UP001365542">
    <property type="component" value="Unassembled WGS sequence"/>
</dbReference>
<comment type="caution">
    <text evidence="2">The sequence shown here is derived from an EMBL/GenBank/DDBJ whole genome shotgun (WGS) entry which is preliminary data.</text>
</comment>
<evidence type="ECO:0000313" key="3">
    <source>
        <dbReference type="Proteomes" id="UP001365542"/>
    </source>
</evidence>
<dbReference type="InterPro" id="IPR003673">
    <property type="entry name" value="CoA-Trfase_fam_III"/>
</dbReference>
<dbReference type="InterPro" id="IPR023606">
    <property type="entry name" value="CoA-Trfase_III_dom_1_sf"/>
</dbReference>
<evidence type="ECO:0008006" key="4">
    <source>
        <dbReference type="Google" id="ProtNLM"/>
    </source>
</evidence>
<evidence type="ECO:0000313" key="2">
    <source>
        <dbReference type="EMBL" id="KAK6544105.1"/>
    </source>
</evidence>
<comment type="similarity">
    <text evidence="1">Belongs to the CoA-transferase III family.</text>
</comment>
<dbReference type="Gene3D" id="3.40.50.10540">
    <property type="entry name" value="Crotonobetainyl-coa:carnitine coa-transferase, domain 1"/>
    <property type="match status" value="1"/>
</dbReference>
<dbReference type="SUPFAM" id="SSF89796">
    <property type="entry name" value="CoA-transferase family III (CaiB/BaiF)"/>
    <property type="match status" value="2"/>
</dbReference>
<reference evidence="2 3" key="1">
    <citation type="submission" date="2019-10" db="EMBL/GenBank/DDBJ databases">
        <authorList>
            <person name="Palmer J.M."/>
        </authorList>
    </citation>
    <scope>NUCLEOTIDE SEQUENCE [LARGE SCALE GENOMIC DNA]</scope>
    <source>
        <strain evidence="2 3">TWF694</strain>
    </source>
</reference>
<proteinExistence type="inferred from homology"/>
<protein>
    <recommendedName>
        <fullName evidence="4">Alpha methylacyl-CoA racemase</fullName>
    </recommendedName>
</protein>
<dbReference type="InterPro" id="IPR052985">
    <property type="entry name" value="CoA-trans_III_biosynth/detox"/>
</dbReference>
<dbReference type="EMBL" id="JAVHJO010000001">
    <property type="protein sequence ID" value="KAK6544105.1"/>
    <property type="molecule type" value="Genomic_DNA"/>
</dbReference>
<dbReference type="PANTHER" id="PTHR48229">
    <property type="entry name" value="CAIB/BAIF FAMILY ENZYME (AFU_ORTHOLOGUE AFUA_1G05360)-RELATED"/>
    <property type="match status" value="1"/>
</dbReference>
<name>A0AAV9XPP9_9PEZI</name>